<feature type="domain" description="Multidrug resistance protein MdtA-like C-terminal permuted SH3" evidence="6">
    <location>
        <begin position="308"/>
        <end position="368"/>
    </location>
</feature>
<dbReference type="EMBL" id="SNXC01000011">
    <property type="protein sequence ID" value="TDO98136.1"/>
    <property type="molecule type" value="Genomic_DNA"/>
</dbReference>
<dbReference type="Pfam" id="PF25876">
    <property type="entry name" value="HH_MFP_RND"/>
    <property type="match status" value="1"/>
</dbReference>
<comment type="subcellular location">
    <subcellularLocation>
        <location evidence="1">Cell inner membrane</location>
        <topology evidence="1">Lipid-anchor</topology>
    </subcellularLocation>
</comment>
<dbReference type="SUPFAM" id="SSF111369">
    <property type="entry name" value="HlyD-like secretion proteins"/>
    <property type="match status" value="1"/>
</dbReference>
<organism evidence="7 8">
    <name type="scientific">Marinomonas balearica</name>
    <dbReference type="NCBI Taxonomy" id="491947"/>
    <lineage>
        <taxon>Bacteria</taxon>
        <taxon>Pseudomonadati</taxon>
        <taxon>Pseudomonadota</taxon>
        <taxon>Gammaproteobacteria</taxon>
        <taxon>Oceanospirillales</taxon>
        <taxon>Oceanospirillaceae</taxon>
        <taxon>Marinomonas</taxon>
    </lineage>
</organism>
<evidence type="ECO:0000259" key="5">
    <source>
        <dbReference type="Pfam" id="PF25944"/>
    </source>
</evidence>
<evidence type="ECO:0000313" key="7">
    <source>
        <dbReference type="EMBL" id="TDO98136.1"/>
    </source>
</evidence>
<dbReference type="OrthoDB" id="9800613at2"/>
<dbReference type="PROSITE" id="PS51257">
    <property type="entry name" value="PROKAR_LIPOPROTEIN"/>
    <property type="match status" value="1"/>
</dbReference>
<dbReference type="RefSeq" id="WP_133503567.1">
    <property type="nucleotide sequence ID" value="NZ_SNXC01000011.1"/>
</dbReference>
<evidence type="ECO:0000256" key="1">
    <source>
        <dbReference type="ARBA" id="ARBA00004519"/>
    </source>
</evidence>
<dbReference type="NCBIfam" id="TIGR01730">
    <property type="entry name" value="RND_mfp"/>
    <property type="match status" value="1"/>
</dbReference>
<comment type="caution">
    <text evidence="7">The sequence shown here is derived from an EMBL/GenBank/DDBJ whole genome shotgun (WGS) entry which is preliminary data.</text>
</comment>
<protein>
    <submittedName>
        <fullName evidence="7">Membrane fusion protein (Multidrug efflux system)</fullName>
    </submittedName>
</protein>
<dbReference type="GO" id="GO:0046677">
    <property type="term" value="P:response to antibiotic"/>
    <property type="evidence" value="ECO:0007669"/>
    <property type="project" value="TreeGrafter"/>
</dbReference>
<feature type="domain" description="Multidrug resistance protein MdtA-like alpha-helical hairpin" evidence="3">
    <location>
        <begin position="111"/>
        <end position="180"/>
    </location>
</feature>
<name>A0A4R6MA67_9GAMM</name>
<evidence type="ECO:0000259" key="6">
    <source>
        <dbReference type="Pfam" id="PF25967"/>
    </source>
</evidence>
<sequence>MLPKFKQISVAFAALLILVGCQESSTDKTASSEKKAAFSKPKAVNVGVVQINPQSIQLTSELPGRTKSSLVAEIRPQVGGIIERRLFEEGQTVNSGDVLYDIDDSTYVSAVKQAQASLESAKASFTSTKQTYERYKTLRKRNNVSQQNLDDAKVAYLEARANQKKAEAALETAQIDLEHTKITSPISGRVGISEVTVGALVTAGQSTSLTTVRSTNPIFVDLSQTSVDQLRVRNLLHQADVSVGSQSVSLTLEDNSVYPYIGQLKAREINVDELTGSVTLRAEFPNPDGLLLPGMFVRGKINDIDHAQALLVPQQGVSRDLKGNPIAFVVNDQNKIEKRILKTERALGNQWLVVSGINAGDWVVVEGTAKIRAGSLVNTVQLQMDTQSGAMVAVNEATSTQPQGE</sequence>
<dbReference type="Pfam" id="PF25967">
    <property type="entry name" value="RND-MFP_C"/>
    <property type="match status" value="1"/>
</dbReference>
<dbReference type="Pfam" id="PF25917">
    <property type="entry name" value="BSH_RND"/>
    <property type="match status" value="1"/>
</dbReference>
<feature type="domain" description="Multidrug resistance protein MdtA-like beta-barrel" evidence="5">
    <location>
        <begin position="217"/>
        <end position="301"/>
    </location>
</feature>
<reference evidence="7 8" key="1">
    <citation type="submission" date="2019-03" db="EMBL/GenBank/DDBJ databases">
        <title>Genomic Encyclopedia of Type Strains, Phase III (KMG-III): the genomes of soil and plant-associated and newly described type strains.</title>
        <authorList>
            <person name="Whitman W."/>
        </authorList>
    </citation>
    <scope>NUCLEOTIDE SEQUENCE [LARGE SCALE GENOMIC DNA]</scope>
    <source>
        <strain evidence="7 8">CECT 7378</strain>
    </source>
</reference>
<feature type="domain" description="Multidrug resistance protein MdtA-like barrel-sandwich hybrid" evidence="4">
    <location>
        <begin position="71"/>
        <end position="212"/>
    </location>
</feature>
<dbReference type="GO" id="GO:0015562">
    <property type="term" value="F:efflux transmembrane transporter activity"/>
    <property type="evidence" value="ECO:0007669"/>
    <property type="project" value="InterPro"/>
</dbReference>
<dbReference type="Gene3D" id="1.10.287.470">
    <property type="entry name" value="Helix hairpin bin"/>
    <property type="match status" value="1"/>
</dbReference>
<dbReference type="Pfam" id="PF25944">
    <property type="entry name" value="Beta-barrel_RND"/>
    <property type="match status" value="1"/>
</dbReference>
<dbReference type="Proteomes" id="UP000294656">
    <property type="component" value="Unassembled WGS sequence"/>
</dbReference>
<dbReference type="FunFam" id="2.40.420.20:FF:000001">
    <property type="entry name" value="Efflux RND transporter periplasmic adaptor subunit"/>
    <property type="match status" value="1"/>
</dbReference>
<gene>
    <name evidence="7" type="ORF">DFP79_1770</name>
</gene>
<dbReference type="PANTHER" id="PTHR30158">
    <property type="entry name" value="ACRA/E-RELATED COMPONENT OF DRUG EFFLUX TRANSPORTER"/>
    <property type="match status" value="1"/>
</dbReference>
<evidence type="ECO:0000313" key="8">
    <source>
        <dbReference type="Proteomes" id="UP000294656"/>
    </source>
</evidence>
<evidence type="ECO:0000259" key="4">
    <source>
        <dbReference type="Pfam" id="PF25917"/>
    </source>
</evidence>
<evidence type="ECO:0000256" key="2">
    <source>
        <dbReference type="ARBA" id="ARBA00009477"/>
    </source>
</evidence>
<dbReference type="InterPro" id="IPR006143">
    <property type="entry name" value="RND_pump_MFP"/>
</dbReference>
<evidence type="ECO:0000259" key="3">
    <source>
        <dbReference type="Pfam" id="PF25876"/>
    </source>
</evidence>
<dbReference type="Gene3D" id="2.40.30.170">
    <property type="match status" value="1"/>
</dbReference>
<dbReference type="InterPro" id="IPR058625">
    <property type="entry name" value="MdtA-like_BSH"/>
</dbReference>
<dbReference type="AlphaFoldDB" id="A0A4R6MA67"/>
<comment type="similarity">
    <text evidence="2">Belongs to the membrane fusion protein (MFP) (TC 8.A.1) family.</text>
</comment>
<proteinExistence type="inferred from homology"/>
<keyword evidence="8" id="KW-1185">Reference proteome</keyword>
<dbReference type="InterPro" id="IPR058626">
    <property type="entry name" value="MdtA-like_b-barrel"/>
</dbReference>
<dbReference type="PANTHER" id="PTHR30158:SF3">
    <property type="entry name" value="MULTIDRUG EFFLUX PUMP SUBUNIT ACRA-RELATED"/>
    <property type="match status" value="1"/>
</dbReference>
<dbReference type="InterPro" id="IPR058624">
    <property type="entry name" value="MdtA-like_HH"/>
</dbReference>
<dbReference type="GO" id="GO:0005886">
    <property type="term" value="C:plasma membrane"/>
    <property type="evidence" value="ECO:0007669"/>
    <property type="project" value="UniProtKB-SubCell"/>
</dbReference>
<dbReference type="InterPro" id="IPR058627">
    <property type="entry name" value="MdtA-like_C"/>
</dbReference>
<dbReference type="Gene3D" id="2.40.420.20">
    <property type="match status" value="1"/>
</dbReference>
<accession>A0A4R6MA67</accession>
<dbReference type="Gene3D" id="2.40.50.100">
    <property type="match status" value="1"/>
</dbReference>